<dbReference type="AlphaFoldDB" id="A0A673N561"/>
<dbReference type="InterPro" id="IPR001680">
    <property type="entry name" value="WD40_rpt"/>
</dbReference>
<feature type="repeat" description="WD" evidence="6">
    <location>
        <begin position="77"/>
        <end position="118"/>
    </location>
</feature>
<dbReference type="Gene3D" id="2.130.10.10">
    <property type="entry name" value="YVTN repeat-like/Quinoprotein amine dehydrogenase"/>
    <property type="match status" value="1"/>
</dbReference>
<dbReference type="InterPro" id="IPR050505">
    <property type="entry name" value="WDR55/POC1"/>
</dbReference>
<organism evidence="7 8">
    <name type="scientific">Sinocyclocheilus rhinocerous</name>
    <dbReference type="NCBI Taxonomy" id="307959"/>
    <lineage>
        <taxon>Eukaryota</taxon>
        <taxon>Metazoa</taxon>
        <taxon>Chordata</taxon>
        <taxon>Craniata</taxon>
        <taxon>Vertebrata</taxon>
        <taxon>Euteleostomi</taxon>
        <taxon>Actinopterygii</taxon>
        <taxon>Neopterygii</taxon>
        <taxon>Teleostei</taxon>
        <taxon>Ostariophysi</taxon>
        <taxon>Cypriniformes</taxon>
        <taxon>Cyprinidae</taxon>
        <taxon>Cyprininae</taxon>
        <taxon>Sinocyclocheilus</taxon>
    </lineage>
</organism>
<keyword evidence="8" id="KW-1185">Reference proteome</keyword>
<keyword evidence="3" id="KW-0175">Coiled coil</keyword>
<evidence type="ECO:0000313" key="7">
    <source>
        <dbReference type="Ensembl" id="ENSSRHP00000100430.1"/>
    </source>
</evidence>
<dbReference type="Ensembl" id="ENSSRHT00000103146.1">
    <property type="protein sequence ID" value="ENSSRHP00000100430.1"/>
    <property type="gene ID" value="ENSSRHG00000049233.1"/>
</dbReference>
<dbReference type="GO" id="GO:0060271">
    <property type="term" value="P:cilium assembly"/>
    <property type="evidence" value="ECO:0007669"/>
    <property type="project" value="TreeGrafter"/>
</dbReference>
<evidence type="ECO:0000313" key="8">
    <source>
        <dbReference type="Proteomes" id="UP000472270"/>
    </source>
</evidence>
<evidence type="ECO:0000256" key="5">
    <source>
        <dbReference type="ARBA" id="ARBA00039725"/>
    </source>
</evidence>
<dbReference type="InterPro" id="IPR036322">
    <property type="entry name" value="WD40_repeat_dom_sf"/>
</dbReference>
<dbReference type="SUPFAM" id="SSF50978">
    <property type="entry name" value="WD40 repeat-like"/>
    <property type="match status" value="1"/>
</dbReference>
<keyword evidence="2" id="KW-0677">Repeat</keyword>
<evidence type="ECO:0000256" key="1">
    <source>
        <dbReference type="ARBA" id="ARBA00022574"/>
    </source>
</evidence>
<dbReference type="GO" id="GO:0036064">
    <property type="term" value="C:ciliary basal body"/>
    <property type="evidence" value="ECO:0007669"/>
    <property type="project" value="TreeGrafter"/>
</dbReference>
<reference evidence="7" key="2">
    <citation type="submission" date="2025-09" db="UniProtKB">
        <authorList>
            <consortium name="Ensembl"/>
        </authorList>
    </citation>
    <scope>IDENTIFICATION</scope>
</reference>
<dbReference type="PANTHER" id="PTHR44019">
    <property type="entry name" value="WD REPEAT-CONTAINING PROTEIN 55"/>
    <property type="match status" value="1"/>
</dbReference>
<comment type="similarity">
    <text evidence="4">Belongs to the WD repeat POC1 family.</text>
</comment>
<reference evidence="7" key="1">
    <citation type="submission" date="2025-08" db="UniProtKB">
        <authorList>
            <consortium name="Ensembl"/>
        </authorList>
    </citation>
    <scope>IDENTIFICATION</scope>
</reference>
<dbReference type="InterPro" id="IPR015943">
    <property type="entry name" value="WD40/YVTN_repeat-like_dom_sf"/>
</dbReference>
<sequence>MQNCITITSGSMDACVMIWNMKPQMRAYRFVGHKEAVTSDQFSPSRHLLASASRDKTVRLCAQRVSHYESAQTQQRLRSYSRHVNHADFHPSGTCIAAASTDNTVKVWDTRTHKLLQHYQDDAMVNSLSFHPSGNYLITASSNSTLKIHGHQGLASCVSFSRTGDFFTSGGSDEQVMVWRTNFDSVDYSEVLQQKDARDEKASVHSGFNLKSTINHFLTLTVHRSLQHAV</sequence>
<name>A0A673N561_9TELE</name>
<dbReference type="InterPro" id="IPR019775">
    <property type="entry name" value="WD40_repeat_CS"/>
</dbReference>
<evidence type="ECO:0000256" key="3">
    <source>
        <dbReference type="ARBA" id="ARBA00023054"/>
    </source>
</evidence>
<dbReference type="Proteomes" id="UP000472270">
    <property type="component" value="Unassembled WGS sequence"/>
</dbReference>
<proteinExistence type="inferred from homology"/>
<dbReference type="PROSITE" id="PS50082">
    <property type="entry name" value="WD_REPEATS_2"/>
    <property type="match status" value="3"/>
</dbReference>
<dbReference type="PROSITE" id="PS50294">
    <property type="entry name" value="WD_REPEATS_REGION"/>
    <property type="match status" value="3"/>
</dbReference>
<dbReference type="PRINTS" id="PR00320">
    <property type="entry name" value="GPROTEINBRPT"/>
</dbReference>
<dbReference type="SMART" id="SM00320">
    <property type="entry name" value="WD40"/>
    <property type="match status" value="4"/>
</dbReference>
<dbReference type="Pfam" id="PF00400">
    <property type="entry name" value="WD40"/>
    <property type="match status" value="3"/>
</dbReference>
<feature type="repeat" description="WD" evidence="6">
    <location>
        <begin position="30"/>
        <end position="60"/>
    </location>
</feature>
<evidence type="ECO:0000256" key="6">
    <source>
        <dbReference type="PROSITE-ProRule" id="PRU00221"/>
    </source>
</evidence>
<feature type="repeat" description="WD" evidence="6">
    <location>
        <begin position="148"/>
        <end position="179"/>
    </location>
</feature>
<evidence type="ECO:0000256" key="2">
    <source>
        <dbReference type="ARBA" id="ARBA00022737"/>
    </source>
</evidence>
<evidence type="ECO:0000256" key="4">
    <source>
        <dbReference type="ARBA" id="ARBA00037984"/>
    </source>
</evidence>
<protein>
    <recommendedName>
        <fullName evidence="5">POC1 centriolar protein homolog A</fullName>
    </recommendedName>
</protein>
<dbReference type="PANTHER" id="PTHR44019:SF2">
    <property type="entry name" value="POC1 CENTRIOLAR PROTEIN HOMOLOG A"/>
    <property type="match status" value="1"/>
</dbReference>
<keyword evidence="1 6" id="KW-0853">WD repeat</keyword>
<dbReference type="InterPro" id="IPR020472">
    <property type="entry name" value="WD40_PAC1"/>
</dbReference>
<dbReference type="GO" id="GO:0005814">
    <property type="term" value="C:centriole"/>
    <property type="evidence" value="ECO:0007669"/>
    <property type="project" value="TreeGrafter"/>
</dbReference>
<dbReference type="PROSITE" id="PS00678">
    <property type="entry name" value="WD_REPEATS_1"/>
    <property type="match status" value="1"/>
</dbReference>
<accession>A0A673N561</accession>